<dbReference type="SUPFAM" id="SSF47781">
    <property type="entry name" value="RuvA domain 2-like"/>
    <property type="match status" value="1"/>
</dbReference>
<dbReference type="Gene3D" id="1.10.150.320">
    <property type="entry name" value="Photosystem II 12 kDa extrinsic protein"/>
    <property type="match status" value="1"/>
</dbReference>
<feature type="chain" id="PRO_5046411293" description="Helix-hairpin-helix DNA-binding motif class 1 domain-containing protein" evidence="1">
    <location>
        <begin position="23"/>
        <end position="100"/>
    </location>
</feature>
<gene>
    <name evidence="3" type="ORF">DESUT3_11540</name>
</gene>
<sequence length="100" mass="10953">MKKMLYLAIIVLAICVSQPANLFAAATAAAGQEQTLVRVNLNQATLQELQTLPGIGKVTAERILEYRAQKQSFATAEEIMAVKGVGKKTFEKIQNLIYVE</sequence>
<protein>
    <recommendedName>
        <fullName evidence="2">Helix-hairpin-helix DNA-binding motif class 1 domain-containing protein</fullName>
    </recommendedName>
</protein>
<dbReference type="InterPro" id="IPR004509">
    <property type="entry name" value="Competence_ComEA_HhH"/>
</dbReference>
<reference evidence="3 4" key="1">
    <citation type="journal article" date="2016" name="C (Basel)">
        <title>Selective Growth of and Electricity Production by Marine Exoelectrogenic Bacteria in Self-Aggregated Hydrogel of Microbially Reduced Graphene Oxide.</title>
        <authorList>
            <person name="Yoshida N."/>
            <person name="Goto Y."/>
            <person name="Miyata Y."/>
        </authorList>
    </citation>
    <scope>NUCLEOTIDE SEQUENCE [LARGE SCALE GENOMIC DNA]</scope>
    <source>
        <strain evidence="3 4">NIT-T3</strain>
    </source>
</reference>
<dbReference type="EMBL" id="AP024355">
    <property type="protein sequence ID" value="BCR04085.1"/>
    <property type="molecule type" value="Genomic_DNA"/>
</dbReference>
<evidence type="ECO:0000256" key="1">
    <source>
        <dbReference type="SAM" id="SignalP"/>
    </source>
</evidence>
<feature type="signal peptide" evidence="1">
    <location>
        <begin position="1"/>
        <end position="22"/>
    </location>
</feature>
<evidence type="ECO:0000259" key="2">
    <source>
        <dbReference type="SMART" id="SM00278"/>
    </source>
</evidence>
<keyword evidence="1" id="KW-0732">Signal</keyword>
<dbReference type="Pfam" id="PF12836">
    <property type="entry name" value="HHH_3"/>
    <property type="match status" value="1"/>
</dbReference>
<name>A0ABM8HSV4_9BACT</name>
<dbReference type="NCBIfam" id="TIGR00426">
    <property type="entry name" value="competence protein ComEA helix-hairpin-helix repeat region"/>
    <property type="match status" value="1"/>
</dbReference>
<dbReference type="SMART" id="SM00278">
    <property type="entry name" value="HhH1"/>
    <property type="match status" value="2"/>
</dbReference>
<proteinExistence type="predicted"/>
<organism evidence="3 4">
    <name type="scientific">Desulfuromonas versatilis</name>
    <dbReference type="NCBI Taxonomy" id="2802975"/>
    <lineage>
        <taxon>Bacteria</taxon>
        <taxon>Pseudomonadati</taxon>
        <taxon>Thermodesulfobacteriota</taxon>
        <taxon>Desulfuromonadia</taxon>
        <taxon>Desulfuromonadales</taxon>
        <taxon>Desulfuromonadaceae</taxon>
        <taxon>Desulfuromonas</taxon>
    </lineage>
</organism>
<keyword evidence="4" id="KW-1185">Reference proteome</keyword>
<dbReference type="PANTHER" id="PTHR21180:SF32">
    <property type="entry name" value="ENDONUCLEASE_EXONUCLEASE_PHOSPHATASE FAMILY DOMAIN-CONTAINING PROTEIN 1"/>
    <property type="match status" value="1"/>
</dbReference>
<reference evidence="3 4" key="2">
    <citation type="journal article" date="2021" name="Int. J. Syst. Evol. Microbiol.">
        <title>Isolation and Polyphasic Characterization of Desulfuromonas versatilis sp. Nov., an Electrogenic Bacteria Capable of Versatile Metabolism Isolated from a Graphene Oxide-Reducing Enrichment Culture.</title>
        <authorList>
            <person name="Xie L."/>
            <person name="Yoshida N."/>
            <person name="Ishii S."/>
            <person name="Meng L."/>
        </authorList>
    </citation>
    <scope>NUCLEOTIDE SEQUENCE [LARGE SCALE GENOMIC DNA]</scope>
    <source>
        <strain evidence="3 4">NIT-T3</strain>
    </source>
</reference>
<feature type="domain" description="Helix-hairpin-helix DNA-binding motif class 1" evidence="2">
    <location>
        <begin position="47"/>
        <end position="66"/>
    </location>
</feature>
<accession>A0ABM8HSV4</accession>
<dbReference type="InterPro" id="IPR010994">
    <property type="entry name" value="RuvA_2-like"/>
</dbReference>
<dbReference type="InterPro" id="IPR051675">
    <property type="entry name" value="Endo/Exo/Phosphatase_dom_1"/>
</dbReference>
<dbReference type="PANTHER" id="PTHR21180">
    <property type="entry name" value="ENDONUCLEASE/EXONUCLEASE/PHOSPHATASE FAMILY DOMAIN-CONTAINING PROTEIN 1"/>
    <property type="match status" value="1"/>
</dbReference>
<evidence type="ECO:0000313" key="4">
    <source>
        <dbReference type="Proteomes" id="UP001319827"/>
    </source>
</evidence>
<dbReference type="RefSeq" id="WP_221251509.1">
    <property type="nucleotide sequence ID" value="NZ_AP024355.1"/>
</dbReference>
<dbReference type="Proteomes" id="UP001319827">
    <property type="component" value="Chromosome"/>
</dbReference>
<evidence type="ECO:0000313" key="3">
    <source>
        <dbReference type="EMBL" id="BCR04085.1"/>
    </source>
</evidence>
<feature type="domain" description="Helix-hairpin-helix DNA-binding motif class 1" evidence="2">
    <location>
        <begin position="77"/>
        <end position="96"/>
    </location>
</feature>
<dbReference type="InterPro" id="IPR003583">
    <property type="entry name" value="Hlx-hairpin-Hlx_DNA-bd_motif"/>
</dbReference>